<name>A0ABS7TPU7_9BACT</name>
<dbReference type="NCBIfam" id="TIGR02232">
    <property type="entry name" value="myxo_disulf_rpt"/>
    <property type="match status" value="1"/>
</dbReference>
<dbReference type="Gene3D" id="2.80.10.50">
    <property type="match status" value="1"/>
</dbReference>
<dbReference type="PANTHER" id="PTHR42754">
    <property type="entry name" value="ENDOGLUCANASE"/>
    <property type="match status" value="1"/>
</dbReference>
<accession>A0ABS7TPU7</accession>
<keyword evidence="3" id="KW-1015">Disulfide bond</keyword>
<reference evidence="5" key="1">
    <citation type="submission" date="2021-08" db="EMBL/GenBank/DDBJ databases">
        <authorList>
            <person name="Stevens D.C."/>
        </authorList>
    </citation>
    <scope>NUCLEOTIDE SEQUENCE</scope>
    <source>
        <strain evidence="5">DSM 53165</strain>
    </source>
</reference>
<comment type="caution">
    <text evidence="5">The sequence shown here is derived from an EMBL/GenBank/DDBJ whole genome shotgun (WGS) entry which is preliminary data.</text>
</comment>
<keyword evidence="6" id="KW-1185">Reference proteome</keyword>
<dbReference type="EMBL" id="JAIRAU010000011">
    <property type="protein sequence ID" value="MBZ5710086.1"/>
    <property type="molecule type" value="Genomic_DNA"/>
</dbReference>
<sequence length="492" mass="49887">MPGTKGGLVALVLVGACASGQGRDDEGTLPSEATTTGETGDGATTGEPTGTTSTGAPSTGPGDATTSTDTTTTSGALTGPDSETADTTGPVAGCGDGVVQAPELCDDGNLVDGDGCNADCHPAAEVLWSATHGGMLGLADEALGCAVDGNNSIYVIGFVGVGADDTDWWIRKYAADGAELWTQSYAGSAMLADQGRAIVVDAAETVYVAGLAQEPMEGNDVVVRKHAADGSPLWTRTFAGAAMLNDVASGAVLTPDGGLLVGGSTAVVDAGNDTWLRKYAPNGDVSWTRTYNGAAGSNDATQAVAVTEDGYIYAAGYEAAPGESNNVWIARYDADGNLLWSRLYNGADSKADYLHGVVAMDDGGVVVCGYETAESVPWKSFVRRYDVDGLTVWTEVEAGPEAAGALCYGLSRADDGDLLFAGATIVAGQREPWLRRLAPDGTPRWSTPIAGAGAGSSHARCLRQAPDGTLVAAGGVDGGVDGRDVWVARLSP</sequence>
<evidence type="ECO:0008006" key="7">
    <source>
        <dbReference type="Google" id="ProtNLM"/>
    </source>
</evidence>
<evidence type="ECO:0000313" key="6">
    <source>
        <dbReference type="Proteomes" id="UP001139031"/>
    </source>
</evidence>
<evidence type="ECO:0000256" key="3">
    <source>
        <dbReference type="ARBA" id="ARBA00023157"/>
    </source>
</evidence>
<organism evidence="5 6">
    <name type="scientific">Nannocystis pusilla</name>
    <dbReference type="NCBI Taxonomy" id="889268"/>
    <lineage>
        <taxon>Bacteria</taxon>
        <taxon>Pseudomonadati</taxon>
        <taxon>Myxococcota</taxon>
        <taxon>Polyangia</taxon>
        <taxon>Nannocystales</taxon>
        <taxon>Nannocystaceae</taxon>
        <taxon>Nannocystis</taxon>
    </lineage>
</organism>
<dbReference type="RefSeq" id="WP_224191856.1">
    <property type="nucleotide sequence ID" value="NZ_JAIRAU010000011.1"/>
</dbReference>
<feature type="region of interest" description="Disordered" evidence="4">
    <location>
        <begin position="19"/>
        <end position="93"/>
    </location>
</feature>
<gene>
    <name evidence="5" type="ORF">K7C98_12550</name>
</gene>
<protein>
    <recommendedName>
        <fullName evidence="7">Myxococcus cysteine-rich repeat-containing protein</fullName>
    </recommendedName>
</protein>
<keyword evidence="2" id="KW-0677">Repeat</keyword>
<evidence type="ECO:0000256" key="4">
    <source>
        <dbReference type="SAM" id="MobiDB-lite"/>
    </source>
</evidence>
<dbReference type="Proteomes" id="UP001139031">
    <property type="component" value="Unassembled WGS sequence"/>
</dbReference>
<dbReference type="InterPro" id="IPR011936">
    <property type="entry name" value="Myxo_disulph_rpt"/>
</dbReference>
<keyword evidence="1" id="KW-0732">Signal</keyword>
<dbReference type="SUPFAM" id="SSF101898">
    <property type="entry name" value="NHL repeat"/>
    <property type="match status" value="1"/>
</dbReference>
<dbReference type="PANTHER" id="PTHR42754:SF1">
    <property type="entry name" value="LIPOPROTEIN"/>
    <property type="match status" value="1"/>
</dbReference>
<proteinExistence type="predicted"/>
<evidence type="ECO:0000256" key="1">
    <source>
        <dbReference type="ARBA" id="ARBA00022729"/>
    </source>
</evidence>
<dbReference type="PROSITE" id="PS51257">
    <property type="entry name" value="PROKAR_LIPOPROTEIN"/>
    <property type="match status" value="1"/>
</dbReference>
<evidence type="ECO:0000313" key="5">
    <source>
        <dbReference type="EMBL" id="MBZ5710086.1"/>
    </source>
</evidence>
<evidence type="ECO:0000256" key="2">
    <source>
        <dbReference type="ARBA" id="ARBA00022737"/>
    </source>
</evidence>
<feature type="compositionally biased region" description="Low complexity" evidence="4">
    <location>
        <begin position="31"/>
        <end position="81"/>
    </location>
</feature>